<dbReference type="Proteomes" id="UP001443914">
    <property type="component" value="Unassembled WGS sequence"/>
</dbReference>
<dbReference type="PANTHER" id="PTHR23201">
    <property type="entry name" value="EXTENSIN, PROLINE-RICH PROTEIN"/>
    <property type="match status" value="1"/>
</dbReference>
<dbReference type="Pfam" id="PF02704">
    <property type="entry name" value="GASA"/>
    <property type="match status" value="1"/>
</dbReference>
<evidence type="ECO:0000313" key="3">
    <source>
        <dbReference type="EMBL" id="KAK9734373.1"/>
    </source>
</evidence>
<name>A0AAW1LEA6_SAPOF</name>
<comment type="similarity">
    <text evidence="1">Belongs to the GASA family.</text>
</comment>
<keyword evidence="2" id="KW-0732">Signal</keyword>
<protein>
    <submittedName>
        <fullName evidence="3">Uncharacterized protein</fullName>
    </submittedName>
</protein>
<evidence type="ECO:0000256" key="1">
    <source>
        <dbReference type="ARBA" id="ARBA00010582"/>
    </source>
</evidence>
<comment type="caution">
    <text evidence="3">The sequence shown here is derived from an EMBL/GenBank/DDBJ whole genome shotgun (WGS) entry which is preliminary data.</text>
</comment>
<keyword evidence="4" id="KW-1185">Reference proteome</keyword>
<organism evidence="3 4">
    <name type="scientific">Saponaria officinalis</name>
    <name type="common">Common soapwort</name>
    <name type="synonym">Lychnis saponaria</name>
    <dbReference type="NCBI Taxonomy" id="3572"/>
    <lineage>
        <taxon>Eukaryota</taxon>
        <taxon>Viridiplantae</taxon>
        <taxon>Streptophyta</taxon>
        <taxon>Embryophyta</taxon>
        <taxon>Tracheophyta</taxon>
        <taxon>Spermatophyta</taxon>
        <taxon>Magnoliopsida</taxon>
        <taxon>eudicotyledons</taxon>
        <taxon>Gunneridae</taxon>
        <taxon>Pentapetalae</taxon>
        <taxon>Caryophyllales</taxon>
        <taxon>Caryophyllaceae</taxon>
        <taxon>Caryophylleae</taxon>
        <taxon>Saponaria</taxon>
    </lineage>
</organism>
<feature type="signal peptide" evidence="2">
    <location>
        <begin position="1"/>
        <end position="27"/>
    </location>
</feature>
<proteinExistence type="inferred from homology"/>
<evidence type="ECO:0000256" key="2">
    <source>
        <dbReference type="SAM" id="SignalP"/>
    </source>
</evidence>
<dbReference type="InterPro" id="IPR003854">
    <property type="entry name" value="GASA"/>
</dbReference>
<gene>
    <name evidence="3" type="ORF">RND81_04G135600</name>
</gene>
<reference evidence="3" key="1">
    <citation type="submission" date="2024-03" db="EMBL/GenBank/DDBJ databases">
        <title>WGS assembly of Saponaria officinalis var. Norfolk2.</title>
        <authorList>
            <person name="Jenkins J."/>
            <person name="Shu S."/>
            <person name="Grimwood J."/>
            <person name="Barry K."/>
            <person name="Goodstein D."/>
            <person name="Schmutz J."/>
            <person name="Leebens-Mack J."/>
            <person name="Osbourn A."/>
        </authorList>
    </citation>
    <scope>NUCLEOTIDE SEQUENCE [LARGE SCALE GENOMIC DNA]</scope>
    <source>
        <strain evidence="3">JIC</strain>
    </source>
</reference>
<dbReference type="EMBL" id="JBDFQZ010000004">
    <property type="protein sequence ID" value="KAK9734373.1"/>
    <property type="molecule type" value="Genomic_DNA"/>
</dbReference>
<feature type="chain" id="PRO_5043598223" evidence="2">
    <location>
        <begin position="28"/>
        <end position="118"/>
    </location>
</feature>
<sequence length="118" mass="12974">MKKLSIVPLLVVISLVLFATFADISNAYLSPPQAPPLVSAAPPPLPPSKHLHLKPGMPEFCPYKCAHRCSRNPRDLCKKLCMHCCGVCKCVPVGPYGDKNQCPCYRDIKNKRGQSKCP</sequence>
<accession>A0AAW1LEA6</accession>
<evidence type="ECO:0000313" key="4">
    <source>
        <dbReference type="Proteomes" id="UP001443914"/>
    </source>
</evidence>
<dbReference type="PANTHER" id="PTHR23201:SF92">
    <property type="entry name" value="GIBBERELLIN-REGULATED PROTEIN 12"/>
    <property type="match status" value="1"/>
</dbReference>
<dbReference type="AlphaFoldDB" id="A0AAW1LEA6"/>